<dbReference type="EC" id="3.4.21.89" evidence="4 8"/>
<comment type="subcellular location">
    <subcellularLocation>
        <location evidence="2">Cell membrane</location>
        <topology evidence="2">Single-pass type II membrane protein</topology>
    </subcellularLocation>
    <subcellularLocation>
        <location evidence="9">Membrane</location>
        <topology evidence="9">Single-pass type II membrane protein</topology>
    </subcellularLocation>
</comment>
<gene>
    <name evidence="12" type="ORF">FHS16_005788</name>
</gene>
<feature type="active site" evidence="7">
    <location>
        <position position="70"/>
    </location>
</feature>
<sequence>MSMNELSGGRDKDQAAENQEAGASKQTPAGKRPRWMTETEDWAKTLIIAFSVVLLLHFFVFNLSKVEGHSMEPTLTAHEWLFVNKFIYLVSKPKVGDVVILKEPDTGDGEQKYLVKRIVGIPGDRIEVHDQQLYRNGLLVDEPYTDTAIEDMSYGPEVINDGHYFVMGDNRHARASLDSRSFHAVPKGLIRGRADFILWPFKEIKAL</sequence>
<dbReference type="InterPro" id="IPR036286">
    <property type="entry name" value="LexA/Signal_pep-like_sf"/>
</dbReference>
<feature type="region of interest" description="Disordered" evidence="10">
    <location>
        <begin position="1"/>
        <end position="35"/>
    </location>
</feature>
<keyword evidence="13" id="KW-1185">Reference proteome</keyword>
<dbReference type="GO" id="GO:0006465">
    <property type="term" value="P:signal peptide processing"/>
    <property type="evidence" value="ECO:0007669"/>
    <property type="project" value="InterPro"/>
</dbReference>
<dbReference type="PROSITE" id="PS00501">
    <property type="entry name" value="SPASE_I_1"/>
    <property type="match status" value="1"/>
</dbReference>
<dbReference type="InterPro" id="IPR000223">
    <property type="entry name" value="Pept_S26A_signal_pept_1"/>
</dbReference>
<evidence type="ECO:0000256" key="6">
    <source>
        <dbReference type="ARBA" id="ARBA00022801"/>
    </source>
</evidence>
<dbReference type="AlphaFoldDB" id="A0A7W5GD80"/>
<dbReference type="InterPro" id="IPR019757">
    <property type="entry name" value="Pept_S26A_signal_pept_1_Lys-AS"/>
</dbReference>
<dbReference type="EMBL" id="JACHXW010000027">
    <property type="protein sequence ID" value="MBB3155680.1"/>
    <property type="molecule type" value="Genomic_DNA"/>
</dbReference>
<organism evidence="12 13">
    <name type="scientific">Paenibacillus endophyticus</name>
    <dbReference type="NCBI Taxonomy" id="1294268"/>
    <lineage>
        <taxon>Bacteria</taxon>
        <taxon>Bacillati</taxon>
        <taxon>Bacillota</taxon>
        <taxon>Bacilli</taxon>
        <taxon>Bacillales</taxon>
        <taxon>Paenibacillaceae</taxon>
        <taxon>Paenibacillus</taxon>
    </lineage>
</organism>
<evidence type="ECO:0000256" key="5">
    <source>
        <dbReference type="ARBA" id="ARBA00022670"/>
    </source>
</evidence>
<evidence type="ECO:0000256" key="10">
    <source>
        <dbReference type="SAM" id="MobiDB-lite"/>
    </source>
</evidence>
<feature type="domain" description="Peptidase S26" evidence="11">
    <location>
        <begin position="41"/>
        <end position="199"/>
    </location>
</feature>
<keyword evidence="6 8" id="KW-0378">Hydrolase</keyword>
<evidence type="ECO:0000256" key="7">
    <source>
        <dbReference type="PIRSR" id="PIRSR600223-1"/>
    </source>
</evidence>
<feature type="transmembrane region" description="Helical" evidence="8">
    <location>
        <begin position="42"/>
        <end position="61"/>
    </location>
</feature>
<evidence type="ECO:0000256" key="9">
    <source>
        <dbReference type="RuleBase" id="RU362042"/>
    </source>
</evidence>
<dbReference type="Gene3D" id="2.10.109.10">
    <property type="entry name" value="Umud Fragment, subunit A"/>
    <property type="match status" value="1"/>
</dbReference>
<dbReference type="GO" id="GO:0004252">
    <property type="term" value="F:serine-type endopeptidase activity"/>
    <property type="evidence" value="ECO:0007669"/>
    <property type="project" value="InterPro"/>
</dbReference>
<dbReference type="NCBIfam" id="TIGR02227">
    <property type="entry name" value="sigpep_I_bact"/>
    <property type="match status" value="1"/>
</dbReference>
<evidence type="ECO:0000259" key="11">
    <source>
        <dbReference type="Pfam" id="PF10502"/>
    </source>
</evidence>
<keyword evidence="8" id="KW-0472">Membrane</keyword>
<keyword evidence="8" id="KW-0812">Transmembrane</keyword>
<comment type="catalytic activity">
    <reaction evidence="1 8">
        <text>Cleavage of hydrophobic, N-terminal signal or leader sequences from secreted and periplasmic proteins.</text>
        <dbReference type="EC" id="3.4.21.89"/>
    </reaction>
</comment>
<feature type="active site" evidence="7">
    <location>
        <position position="116"/>
    </location>
</feature>
<dbReference type="PRINTS" id="PR00727">
    <property type="entry name" value="LEADERPTASE"/>
</dbReference>
<accession>A0A7W5GD80</accession>
<dbReference type="GO" id="GO:0009003">
    <property type="term" value="F:signal peptidase activity"/>
    <property type="evidence" value="ECO:0007669"/>
    <property type="project" value="UniProtKB-EC"/>
</dbReference>
<protein>
    <recommendedName>
        <fullName evidence="4 8">Signal peptidase I</fullName>
        <ecNumber evidence="4 8">3.4.21.89</ecNumber>
    </recommendedName>
</protein>
<proteinExistence type="inferred from homology"/>
<reference evidence="12 13" key="1">
    <citation type="submission" date="2020-08" db="EMBL/GenBank/DDBJ databases">
        <title>Genomic Encyclopedia of Type Strains, Phase III (KMG-III): the genomes of soil and plant-associated and newly described type strains.</title>
        <authorList>
            <person name="Whitman W."/>
        </authorList>
    </citation>
    <scope>NUCLEOTIDE SEQUENCE [LARGE SCALE GENOMIC DNA]</scope>
    <source>
        <strain evidence="12 13">CECT 8234</strain>
    </source>
</reference>
<dbReference type="Pfam" id="PF10502">
    <property type="entry name" value="Peptidase_S26"/>
    <property type="match status" value="1"/>
</dbReference>
<dbReference type="RefSeq" id="WP_415840039.1">
    <property type="nucleotide sequence ID" value="NZ_CBCSLB010000027.1"/>
</dbReference>
<comment type="caution">
    <text evidence="12">The sequence shown here is derived from an EMBL/GenBank/DDBJ whole genome shotgun (WGS) entry which is preliminary data.</text>
</comment>
<evidence type="ECO:0000313" key="12">
    <source>
        <dbReference type="EMBL" id="MBB3155680.1"/>
    </source>
</evidence>
<evidence type="ECO:0000256" key="2">
    <source>
        <dbReference type="ARBA" id="ARBA00004401"/>
    </source>
</evidence>
<keyword evidence="8" id="KW-1133">Transmembrane helix</keyword>
<dbReference type="PROSITE" id="PS00760">
    <property type="entry name" value="SPASE_I_2"/>
    <property type="match status" value="1"/>
</dbReference>
<name>A0A7W5GD80_9BACL</name>
<evidence type="ECO:0000256" key="4">
    <source>
        <dbReference type="ARBA" id="ARBA00013208"/>
    </source>
</evidence>
<dbReference type="PANTHER" id="PTHR43390:SF1">
    <property type="entry name" value="CHLOROPLAST PROCESSING PEPTIDASE"/>
    <property type="match status" value="1"/>
</dbReference>
<dbReference type="CDD" id="cd06530">
    <property type="entry name" value="S26_SPase_I"/>
    <property type="match status" value="1"/>
</dbReference>
<evidence type="ECO:0000256" key="1">
    <source>
        <dbReference type="ARBA" id="ARBA00000677"/>
    </source>
</evidence>
<keyword evidence="5 8" id="KW-0645">Protease</keyword>
<dbReference type="GO" id="GO:0005886">
    <property type="term" value="C:plasma membrane"/>
    <property type="evidence" value="ECO:0007669"/>
    <property type="project" value="UniProtKB-SubCell"/>
</dbReference>
<dbReference type="Proteomes" id="UP000518605">
    <property type="component" value="Unassembled WGS sequence"/>
</dbReference>
<dbReference type="SUPFAM" id="SSF51306">
    <property type="entry name" value="LexA/Signal peptidase"/>
    <property type="match status" value="1"/>
</dbReference>
<dbReference type="InterPro" id="IPR019756">
    <property type="entry name" value="Pept_S26A_signal_pept_1_Ser-AS"/>
</dbReference>
<dbReference type="InterPro" id="IPR019533">
    <property type="entry name" value="Peptidase_S26"/>
</dbReference>
<dbReference type="PANTHER" id="PTHR43390">
    <property type="entry name" value="SIGNAL PEPTIDASE I"/>
    <property type="match status" value="1"/>
</dbReference>
<evidence type="ECO:0000313" key="13">
    <source>
        <dbReference type="Proteomes" id="UP000518605"/>
    </source>
</evidence>
<evidence type="ECO:0000256" key="3">
    <source>
        <dbReference type="ARBA" id="ARBA00009370"/>
    </source>
</evidence>
<evidence type="ECO:0000256" key="8">
    <source>
        <dbReference type="RuleBase" id="RU003993"/>
    </source>
</evidence>
<comment type="similarity">
    <text evidence="3 9">Belongs to the peptidase S26 family.</text>
</comment>